<evidence type="ECO:0000313" key="1">
    <source>
        <dbReference type="EMBL" id="RDY28997.1"/>
    </source>
</evidence>
<evidence type="ECO:0000313" key="2">
    <source>
        <dbReference type="Proteomes" id="UP000215694"/>
    </source>
</evidence>
<proteinExistence type="predicted"/>
<gene>
    <name evidence="1" type="ORF">CHL78_003495</name>
</gene>
<dbReference type="Proteomes" id="UP000215694">
    <property type="component" value="Unassembled WGS sequence"/>
</dbReference>
<dbReference type="RefSeq" id="WP_116041202.1">
    <property type="nucleotide sequence ID" value="NZ_NOJY02000004.1"/>
</dbReference>
<sequence length="54" mass="6201">MVTINYIVVLINGDYAVLEDENKNQISIARALLPLEIDEGTKLLFENFQYTIIE</sequence>
<comment type="caution">
    <text evidence="1">The sequence shown here is derived from an EMBL/GenBank/DDBJ whole genome shotgun (WGS) entry which is preliminary data.</text>
</comment>
<accession>A0A371J8K0</accession>
<dbReference type="OrthoDB" id="1934943at2"/>
<protein>
    <submittedName>
        <fullName evidence="1">DUF3006 domain-containing protein</fullName>
    </submittedName>
</protein>
<dbReference type="AlphaFoldDB" id="A0A371J8K0"/>
<name>A0A371J8K0_9FIRM</name>
<organism evidence="1 2">
    <name type="scientific">Romboutsia weinsteinii</name>
    <dbReference type="NCBI Taxonomy" id="2020949"/>
    <lineage>
        <taxon>Bacteria</taxon>
        <taxon>Bacillati</taxon>
        <taxon>Bacillota</taxon>
        <taxon>Clostridia</taxon>
        <taxon>Peptostreptococcales</taxon>
        <taxon>Peptostreptococcaceae</taxon>
        <taxon>Romboutsia</taxon>
    </lineage>
</organism>
<reference evidence="1 2" key="1">
    <citation type="journal article" date="2017" name="Genome Announc.">
        <title>Draft Genome Sequence of Romboutsia weinsteinii sp. nov. Strain CCRI-19649(T) Isolated from Surface Water.</title>
        <authorList>
            <person name="Maheux A.F."/>
            <person name="Boudreau D.K."/>
            <person name="Berube E."/>
            <person name="Boissinot M."/>
            <person name="Cantin P."/>
            <person name="Raymond F."/>
            <person name="Corbeil J."/>
            <person name="Omar R.F."/>
            <person name="Bergeron M.G."/>
        </authorList>
    </citation>
    <scope>NUCLEOTIDE SEQUENCE [LARGE SCALE GENOMIC DNA]</scope>
    <source>
        <strain evidence="1 2">CCRI-19649</strain>
    </source>
</reference>
<keyword evidence="2" id="KW-1185">Reference proteome</keyword>
<dbReference type="EMBL" id="NOJY02000004">
    <property type="protein sequence ID" value="RDY28997.1"/>
    <property type="molecule type" value="Genomic_DNA"/>
</dbReference>